<reference evidence="5 6" key="1">
    <citation type="submission" date="2014-09" db="EMBL/GenBank/DDBJ databases">
        <authorList>
            <person name="McGinnis J.M."/>
            <person name="Wolfgang W.J."/>
        </authorList>
    </citation>
    <scope>NUCLEOTIDE SEQUENCE [LARGE SCALE GENOMIC DNA]</scope>
    <source>
        <strain evidence="5 6">HAMBI 3106</strain>
    </source>
</reference>
<reference evidence="5 6" key="2">
    <citation type="submission" date="2014-10" db="EMBL/GenBank/DDBJ databases">
        <title>Paracoccus sanguinis sp. nov., isolated from clinical specimens of New York State patients.</title>
        <authorList>
            <person name="Mingle L.A."/>
            <person name="Cole J.A."/>
            <person name="Lapierre P."/>
            <person name="Musser K.A."/>
        </authorList>
    </citation>
    <scope>NUCLEOTIDE SEQUENCE [LARGE SCALE GENOMIC DNA]</scope>
    <source>
        <strain evidence="5 6">HAMBI 3106</strain>
    </source>
</reference>
<dbReference type="SFLD" id="SFLDG01148">
    <property type="entry name" value="Xi_(cytGST)"/>
    <property type="match status" value="1"/>
</dbReference>
<dbReference type="InterPro" id="IPR040079">
    <property type="entry name" value="Glutathione_S-Trfase"/>
</dbReference>
<proteinExistence type="predicted"/>
<comment type="caution">
    <text evidence="5">The sequence shown here is derived from an EMBL/GenBank/DDBJ whole genome shotgun (WGS) entry which is preliminary data.</text>
</comment>
<dbReference type="CDD" id="cd03190">
    <property type="entry name" value="GST_C_Omega_like"/>
    <property type="match status" value="1"/>
</dbReference>
<evidence type="ECO:0000256" key="2">
    <source>
        <dbReference type="PIRSR" id="PIRSR015753-2"/>
    </source>
</evidence>
<dbReference type="PANTHER" id="PTHR32419:SF6">
    <property type="entry name" value="GLUTATHIONE S-TRANSFERASE OMEGA-LIKE 1-RELATED"/>
    <property type="match status" value="1"/>
</dbReference>
<evidence type="ECO:0000256" key="1">
    <source>
        <dbReference type="PIRSR" id="PIRSR015753-1"/>
    </source>
</evidence>
<dbReference type="InterPro" id="IPR016639">
    <property type="entry name" value="GST_Omega/GSH"/>
</dbReference>
<organism evidence="5 6">
    <name type="scientific">Paracoccus sphaerophysae</name>
    <dbReference type="NCBI Taxonomy" id="690417"/>
    <lineage>
        <taxon>Bacteria</taxon>
        <taxon>Pseudomonadati</taxon>
        <taxon>Pseudomonadota</taxon>
        <taxon>Alphaproteobacteria</taxon>
        <taxon>Rhodobacterales</taxon>
        <taxon>Paracoccaceae</taxon>
        <taxon>Paracoccus</taxon>
    </lineage>
</organism>
<feature type="site" description="Lowers pKa of active site Cys" evidence="3">
    <location>
        <position position="253"/>
    </location>
</feature>
<dbReference type="PIRSF" id="PIRSF015753">
    <property type="entry name" value="GST"/>
    <property type="match status" value="1"/>
</dbReference>
<feature type="active site" description="Proton donor/acceptor" evidence="1">
    <location>
        <position position="195"/>
    </location>
</feature>
<dbReference type="Gene3D" id="3.40.30.10">
    <property type="entry name" value="Glutaredoxin"/>
    <property type="match status" value="1"/>
</dbReference>
<evidence type="ECO:0000259" key="4">
    <source>
        <dbReference type="Pfam" id="PF13409"/>
    </source>
</evidence>
<keyword evidence="6" id="KW-1185">Reference proteome</keyword>
<feature type="domain" description="GST N-terminal" evidence="4">
    <location>
        <begin position="62"/>
        <end position="158"/>
    </location>
</feature>
<dbReference type="PANTHER" id="PTHR32419">
    <property type="entry name" value="GLUTATHIONYL-HYDROQUINONE REDUCTASE"/>
    <property type="match status" value="1"/>
</dbReference>
<dbReference type="SFLD" id="SFLDG01206">
    <property type="entry name" value="Xi.1"/>
    <property type="match status" value="1"/>
</dbReference>
<dbReference type="GO" id="GO:0004364">
    <property type="term" value="F:glutathione transferase activity"/>
    <property type="evidence" value="ECO:0007669"/>
    <property type="project" value="InterPro"/>
</dbReference>
<dbReference type="InterPro" id="IPR036282">
    <property type="entry name" value="Glutathione-S-Trfase_C_sf"/>
</dbReference>
<evidence type="ECO:0000313" key="6">
    <source>
        <dbReference type="Proteomes" id="UP000029917"/>
    </source>
</evidence>
<dbReference type="OrthoDB" id="9769158at2"/>
<dbReference type="GO" id="GO:0005737">
    <property type="term" value="C:cytoplasm"/>
    <property type="evidence" value="ECO:0007669"/>
    <property type="project" value="TreeGrafter"/>
</dbReference>
<evidence type="ECO:0000256" key="3">
    <source>
        <dbReference type="PIRSR" id="PIRSR015753-3"/>
    </source>
</evidence>
<dbReference type="InterPro" id="IPR004045">
    <property type="entry name" value="Glutathione_S-Trfase_N"/>
</dbReference>
<dbReference type="SFLD" id="SFLDS00019">
    <property type="entry name" value="Glutathione_Transferase_(cytos"/>
    <property type="match status" value="1"/>
</dbReference>
<feature type="binding site" evidence="2">
    <location>
        <begin position="130"/>
        <end position="133"/>
    </location>
    <ligand>
        <name>glutathione</name>
        <dbReference type="ChEBI" id="CHEBI:57925"/>
    </ligand>
</feature>
<dbReference type="RefSeq" id="WP_036719977.1">
    <property type="nucleotide sequence ID" value="NZ_JRKS01000033.1"/>
</dbReference>
<feature type="active site" description="Nucleophile" evidence="1">
    <location>
        <position position="63"/>
    </location>
</feature>
<dbReference type="InterPro" id="IPR036249">
    <property type="entry name" value="Thioredoxin-like_sf"/>
</dbReference>
<dbReference type="Pfam" id="PF13410">
    <property type="entry name" value="GST_C_2"/>
    <property type="match status" value="1"/>
</dbReference>
<feature type="site" description="Lowers pKa of active site Cys" evidence="3">
    <location>
        <position position="296"/>
    </location>
</feature>
<sequence length="331" mass="36717">MNQLVDGKWVHGSVGAVAGQGSYKRQTAGFRNWVTPDGAPGPTGEGGFAAESGRYHLYVSYACPWAHRTLIFRALKGLAPHVDVSVVHPVMGAEGWSFGTDFPGATGDPLLGAAFVRDIYLRAAPRMTGKATVPILWDKARGTIVSNESAEIIRMFDSAFDGITGSTRHFCPPDLAGEIEAVNARVYDDFNNGVYKAGFASTQGAYDEAIGPVFDTMAWADDRLGRQRYLTGPRLTEADWRMFTSAVRFDSVYHTHFRCNRAWLRDYPNLWGWARDLYQIPSVADTVRQDHIVNHYYRSHPDLNKYGIIPINPAVDWDEPHGRDHLPAEAA</sequence>
<accession>A0A099F706</accession>
<protein>
    <submittedName>
        <fullName evidence="5">Glutathionyl-hydroquinone reductase YqjG</fullName>
    </submittedName>
</protein>
<evidence type="ECO:0000313" key="5">
    <source>
        <dbReference type="EMBL" id="KGJ06021.1"/>
    </source>
</evidence>
<dbReference type="Gene3D" id="1.20.1050.10">
    <property type="match status" value="1"/>
</dbReference>
<dbReference type="InterPro" id="IPR047047">
    <property type="entry name" value="GST_Omega-like_C"/>
</dbReference>
<dbReference type="Pfam" id="PF13409">
    <property type="entry name" value="GST_N_2"/>
    <property type="match status" value="1"/>
</dbReference>
<feature type="binding site" evidence="2">
    <location>
        <begin position="148"/>
        <end position="149"/>
    </location>
    <ligand>
        <name>glutathione</name>
        <dbReference type="ChEBI" id="CHEBI:57925"/>
    </ligand>
</feature>
<dbReference type="SUPFAM" id="SSF47616">
    <property type="entry name" value="GST C-terminal domain-like"/>
    <property type="match status" value="1"/>
</dbReference>
<gene>
    <name evidence="5" type="ORF">IC63_10750</name>
</gene>
<dbReference type="AlphaFoldDB" id="A0A099F706"/>
<name>A0A099F706_9RHOB</name>
<dbReference type="Proteomes" id="UP000029917">
    <property type="component" value="Unassembled WGS sequence"/>
</dbReference>
<dbReference type="SUPFAM" id="SSF52833">
    <property type="entry name" value="Thioredoxin-like"/>
    <property type="match status" value="1"/>
</dbReference>
<dbReference type="STRING" id="690417.IC63_10750"/>
<dbReference type="EMBL" id="JRKS01000033">
    <property type="protein sequence ID" value="KGJ06021.1"/>
    <property type="molecule type" value="Genomic_DNA"/>
</dbReference>
<feature type="binding site" evidence="2">
    <location>
        <position position="96"/>
    </location>
    <ligand>
        <name>glutathione</name>
        <dbReference type="ChEBI" id="CHEBI:57925"/>
    </ligand>
</feature>